<keyword evidence="1" id="KW-0472">Membrane</keyword>
<protein>
    <submittedName>
        <fullName evidence="2">Uncharacterized protein</fullName>
    </submittedName>
</protein>
<feature type="transmembrane region" description="Helical" evidence="1">
    <location>
        <begin position="115"/>
        <end position="134"/>
    </location>
</feature>
<keyword evidence="1" id="KW-1133">Transmembrane helix</keyword>
<feature type="transmembrane region" description="Helical" evidence="1">
    <location>
        <begin position="53"/>
        <end position="80"/>
    </location>
</feature>
<dbReference type="Proteomes" id="UP000823934">
    <property type="component" value="Unassembled WGS sequence"/>
</dbReference>
<comment type="caution">
    <text evidence="2">The sequence shown here is derived from an EMBL/GenBank/DDBJ whole genome shotgun (WGS) entry which is preliminary data.</text>
</comment>
<accession>A0A9D1Q367</accession>
<reference evidence="2" key="2">
    <citation type="submission" date="2021-04" db="EMBL/GenBank/DDBJ databases">
        <authorList>
            <person name="Gilroy R."/>
        </authorList>
    </citation>
    <scope>NUCLEOTIDE SEQUENCE</scope>
    <source>
        <strain evidence="2">CHK160-9182</strain>
    </source>
</reference>
<feature type="transmembrane region" description="Helical" evidence="1">
    <location>
        <begin position="87"/>
        <end position="109"/>
    </location>
</feature>
<evidence type="ECO:0000313" key="2">
    <source>
        <dbReference type="EMBL" id="HIW05737.1"/>
    </source>
</evidence>
<evidence type="ECO:0000313" key="3">
    <source>
        <dbReference type="Proteomes" id="UP000823934"/>
    </source>
</evidence>
<keyword evidence="1" id="KW-0812">Transmembrane</keyword>
<organism evidence="2 3">
    <name type="scientific">Candidatus Ignatzschineria merdigallinarum</name>
    <dbReference type="NCBI Taxonomy" id="2838621"/>
    <lineage>
        <taxon>Bacteria</taxon>
        <taxon>Pseudomonadati</taxon>
        <taxon>Pseudomonadota</taxon>
        <taxon>Gammaproteobacteria</taxon>
        <taxon>Cardiobacteriales</taxon>
        <taxon>Ignatzschineriaceae</taxon>
        <taxon>Ignatzschineria</taxon>
    </lineage>
</organism>
<evidence type="ECO:0000256" key="1">
    <source>
        <dbReference type="SAM" id="Phobius"/>
    </source>
</evidence>
<proteinExistence type="predicted"/>
<feature type="transmembrane region" description="Helical" evidence="1">
    <location>
        <begin position="12"/>
        <end position="33"/>
    </location>
</feature>
<dbReference type="AlphaFoldDB" id="A0A9D1Q367"/>
<name>A0A9D1Q367_9GAMM</name>
<sequence length="142" mass="16432">MTQKLPYQIKPILYAVLFHLLLLTLFILTLFYIDPQYQPIMFNSLQNSFFWSMVMLLSIVFGAIWLSILGIAAFIFGVLMRLSVVKIVIISTVLLFIPYLVMSLDALAWQFSLESIIALIFFWMIFPLGFYTALKVGKYQAK</sequence>
<reference evidence="2" key="1">
    <citation type="journal article" date="2021" name="PeerJ">
        <title>Extensive microbial diversity within the chicken gut microbiome revealed by metagenomics and culture.</title>
        <authorList>
            <person name="Gilroy R."/>
            <person name="Ravi A."/>
            <person name="Getino M."/>
            <person name="Pursley I."/>
            <person name="Horton D.L."/>
            <person name="Alikhan N.F."/>
            <person name="Baker D."/>
            <person name="Gharbi K."/>
            <person name="Hall N."/>
            <person name="Watson M."/>
            <person name="Adriaenssens E.M."/>
            <person name="Foster-Nyarko E."/>
            <person name="Jarju S."/>
            <person name="Secka A."/>
            <person name="Antonio M."/>
            <person name="Oren A."/>
            <person name="Chaudhuri R.R."/>
            <person name="La Ragione R."/>
            <person name="Hildebrand F."/>
            <person name="Pallen M.J."/>
        </authorList>
    </citation>
    <scope>NUCLEOTIDE SEQUENCE</scope>
    <source>
        <strain evidence="2">CHK160-9182</strain>
    </source>
</reference>
<gene>
    <name evidence="2" type="ORF">H9889_00190</name>
</gene>
<dbReference type="EMBL" id="DXHP01000004">
    <property type="protein sequence ID" value="HIW05737.1"/>
    <property type="molecule type" value="Genomic_DNA"/>
</dbReference>